<dbReference type="GO" id="GO:0016836">
    <property type="term" value="F:hydro-lyase activity"/>
    <property type="evidence" value="ECO:0007669"/>
    <property type="project" value="UniProtKB-ARBA"/>
</dbReference>
<keyword evidence="7" id="KW-1185">Reference proteome</keyword>
<organism evidence="6 7">
    <name type="scientific">Calderihabitans maritimus</name>
    <dbReference type="NCBI Taxonomy" id="1246530"/>
    <lineage>
        <taxon>Bacteria</taxon>
        <taxon>Bacillati</taxon>
        <taxon>Bacillota</taxon>
        <taxon>Clostridia</taxon>
        <taxon>Neomoorellales</taxon>
        <taxon>Calderihabitantaceae</taxon>
        <taxon>Calderihabitans</taxon>
    </lineage>
</organism>
<protein>
    <submittedName>
        <fullName evidence="6">Benzoyl-CoA reductase, gamma subunit</fullName>
    </submittedName>
</protein>
<evidence type="ECO:0000313" key="6">
    <source>
        <dbReference type="EMBL" id="GAW93808.1"/>
    </source>
</evidence>
<name>A0A1Z5HWL6_9FIRM</name>
<evidence type="ECO:0000256" key="1">
    <source>
        <dbReference type="ARBA" id="ARBA00001966"/>
    </source>
</evidence>
<dbReference type="Gene3D" id="3.40.50.11900">
    <property type="match status" value="1"/>
</dbReference>
<dbReference type="GO" id="GO:0051536">
    <property type="term" value="F:iron-sulfur cluster binding"/>
    <property type="evidence" value="ECO:0007669"/>
    <property type="project" value="UniProtKB-KW"/>
</dbReference>
<comment type="caution">
    <text evidence="6">The sequence shown here is derived from an EMBL/GenBank/DDBJ whole genome shotgun (WGS) entry which is preliminary data.</text>
</comment>
<dbReference type="InterPro" id="IPR010327">
    <property type="entry name" value="FldB/FldC_alpha/beta"/>
</dbReference>
<sequence>MRKNLDAICDHPEEVARKYKDQGRSVMGYLCTYTPEETLYAAGFIPVRLRGHTETISLGNDYLPSYTCSYIRSVLDQGLAGKWNCLAGFVAPHTCDTVFNSFQVWQRNVPTPYTYLIRFPHVSGPAALEFLIEEFKNIIHSLEVFTGREITNEQLNEAIEVYNEKRRLLKEVDLARSENPPRLRSTEAMQLTLASMYLDVVEANQLLRQYLEDNGNNTNNFQRKRLHLSGSCLVDHRWVTLIEECGGQVVSDDLCTGSRYYWQEVKTGKNPLEALAERYINKIPCFCVHPTQRRFDLIKKLVLERQVEGVVILLQKFCDTYLFEYPAIKEMLDELGVSSLFIEVEQGMSSTGQVKTRIEAFIESLK</sequence>
<dbReference type="OrthoDB" id="9810278at2"/>
<evidence type="ECO:0000256" key="4">
    <source>
        <dbReference type="ARBA" id="ARBA00023004"/>
    </source>
</evidence>
<gene>
    <name evidence="6" type="ORF">KKC1_29350</name>
</gene>
<accession>A0A1Z5HWL6</accession>
<proteinExistence type="inferred from homology"/>
<keyword evidence="4" id="KW-0408">Iron</keyword>
<evidence type="ECO:0000256" key="5">
    <source>
        <dbReference type="ARBA" id="ARBA00023014"/>
    </source>
</evidence>
<dbReference type="PANTHER" id="PTHR30548">
    <property type="entry name" value="2-HYDROXYGLUTARYL-COA DEHYDRATASE, D-COMPONENT-RELATED"/>
    <property type="match status" value="1"/>
</dbReference>
<evidence type="ECO:0000313" key="7">
    <source>
        <dbReference type="Proteomes" id="UP000197032"/>
    </source>
</evidence>
<dbReference type="Pfam" id="PF06050">
    <property type="entry name" value="HGD-D"/>
    <property type="match status" value="1"/>
</dbReference>
<comment type="cofactor">
    <cofactor evidence="1">
        <name>[4Fe-4S] cluster</name>
        <dbReference type="ChEBI" id="CHEBI:49883"/>
    </cofactor>
</comment>
<evidence type="ECO:0000256" key="2">
    <source>
        <dbReference type="ARBA" id="ARBA00005806"/>
    </source>
</evidence>
<dbReference type="EMBL" id="BDGJ01000168">
    <property type="protein sequence ID" value="GAW93808.1"/>
    <property type="molecule type" value="Genomic_DNA"/>
</dbReference>
<reference evidence="7" key="1">
    <citation type="journal article" date="2017" name="Appl. Environ. Microbiol.">
        <title>Genomic analysis of Calderihabitans maritimus KKC1, a thermophilic hydrogenogenic carboxydotrophic bacterium isolated from marine sediment.</title>
        <authorList>
            <person name="Omae K."/>
            <person name="Yoneda Y."/>
            <person name="Fukuyama Y."/>
            <person name="Yoshida T."/>
            <person name="Sako Y."/>
        </authorList>
    </citation>
    <scope>NUCLEOTIDE SEQUENCE [LARGE SCALE GENOMIC DNA]</scope>
    <source>
        <strain evidence="7">KKC1</strain>
    </source>
</reference>
<dbReference type="Gene3D" id="1.20.1270.370">
    <property type="match status" value="1"/>
</dbReference>
<dbReference type="PANTHER" id="PTHR30548:SF5">
    <property type="entry name" value="SUBUNIT OF OXYGEN-SENSITIVE 2-HYDROXYISOCAPROYL-COA DEHYDRATASE"/>
    <property type="match status" value="1"/>
</dbReference>
<dbReference type="Gene3D" id="3.40.50.11890">
    <property type="match status" value="1"/>
</dbReference>
<dbReference type="RefSeq" id="WP_088554874.1">
    <property type="nucleotide sequence ID" value="NZ_BDGJ01000168.1"/>
</dbReference>
<dbReference type="GO" id="GO:0046872">
    <property type="term" value="F:metal ion binding"/>
    <property type="evidence" value="ECO:0007669"/>
    <property type="project" value="UniProtKB-KW"/>
</dbReference>
<keyword evidence="3" id="KW-0479">Metal-binding</keyword>
<dbReference type="AlphaFoldDB" id="A0A1Z5HWL6"/>
<comment type="similarity">
    <text evidence="2">Belongs to the FldB/FldC dehydratase alpha/beta subunit family.</text>
</comment>
<dbReference type="Proteomes" id="UP000197032">
    <property type="component" value="Unassembled WGS sequence"/>
</dbReference>
<keyword evidence="5" id="KW-0411">Iron-sulfur</keyword>
<evidence type="ECO:0000256" key="3">
    <source>
        <dbReference type="ARBA" id="ARBA00022723"/>
    </source>
</evidence>